<comment type="caution">
    <text evidence="3">The sequence shown here is derived from an EMBL/GenBank/DDBJ whole genome shotgun (WGS) entry which is preliminary data.</text>
</comment>
<sequence>MKILDKKVDNVTISNKLVSSRCFIIKSTYGRTVIMEQITKAQALQDNTTIGYIVVKKHTKIHPDHPSVKVCSKRQRQTK</sequence>
<dbReference type="Gene3D" id="1.20.120.790">
    <property type="entry name" value="Heat shock protein 90, C-terminal domain"/>
    <property type="match status" value="1"/>
</dbReference>
<keyword evidence="2" id="KW-0143">Chaperone</keyword>
<gene>
    <name evidence="3" type="ORF">U0070_012302</name>
</gene>
<evidence type="ECO:0000313" key="4">
    <source>
        <dbReference type="Proteomes" id="UP001488838"/>
    </source>
</evidence>
<name>A0AAW0HG05_MYOGA</name>
<dbReference type="AlphaFoldDB" id="A0AAW0HG05"/>
<dbReference type="GO" id="GO:0005524">
    <property type="term" value="F:ATP binding"/>
    <property type="evidence" value="ECO:0007669"/>
    <property type="project" value="InterPro"/>
</dbReference>
<dbReference type="InterPro" id="IPR037196">
    <property type="entry name" value="HSP90_C"/>
</dbReference>
<evidence type="ECO:0000256" key="2">
    <source>
        <dbReference type="ARBA" id="ARBA00023186"/>
    </source>
</evidence>
<comment type="similarity">
    <text evidence="1">Belongs to the heat shock protein 90 family.</text>
</comment>
<organism evidence="3 4">
    <name type="scientific">Myodes glareolus</name>
    <name type="common">Bank vole</name>
    <name type="synonym">Clethrionomys glareolus</name>
    <dbReference type="NCBI Taxonomy" id="447135"/>
    <lineage>
        <taxon>Eukaryota</taxon>
        <taxon>Metazoa</taxon>
        <taxon>Chordata</taxon>
        <taxon>Craniata</taxon>
        <taxon>Vertebrata</taxon>
        <taxon>Euteleostomi</taxon>
        <taxon>Mammalia</taxon>
        <taxon>Eutheria</taxon>
        <taxon>Euarchontoglires</taxon>
        <taxon>Glires</taxon>
        <taxon>Rodentia</taxon>
        <taxon>Myomorpha</taxon>
        <taxon>Muroidea</taxon>
        <taxon>Cricetidae</taxon>
        <taxon>Arvicolinae</taxon>
        <taxon>Myodes</taxon>
    </lineage>
</organism>
<proteinExistence type="inferred from homology"/>
<dbReference type="GO" id="GO:0016887">
    <property type="term" value="F:ATP hydrolysis activity"/>
    <property type="evidence" value="ECO:0007669"/>
    <property type="project" value="InterPro"/>
</dbReference>
<dbReference type="EMBL" id="JBBHLL010000495">
    <property type="protein sequence ID" value="KAK7801618.1"/>
    <property type="molecule type" value="Genomic_DNA"/>
</dbReference>
<dbReference type="Pfam" id="PF00183">
    <property type="entry name" value="HSP90"/>
    <property type="match status" value="1"/>
</dbReference>
<evidence type="ECO:0000256" key="1">
    <source>
        <dbReference type="ARBA" id="ARBA00008239"/>
    </source>
</evidence>
<keyword evidence="4" id="KW-1185">Reference proteome</keyword>
<dbReference type="GO" id="GO:0051082">
    <property type="term" value="F:unfolded protein binding"/>
    <property type="evidence" value="ECO:0007669"/>
    <property type="project" value="InterPro"/>
</dbReference>
<dbReference type="InterPro" id="IPR001404">
    <property type="entry name" value="Hsp90_fam"/>
</dbReference>
<dbReference type="PANTHER" id="PTHR11528">
    <property type="entry name" value="HEAT SHOCK PROTEIN 90 FAMILY MEMBER"/>
    <property type="match status" value="1"/>
</dbReference>
<evidence type="ECO:0000313" key="3">
    <source>
        <dbReference type="EMBL" id="KAK7801618.1"/>
    </source>
</evidence>
<dbReference type="SUPFAM" id="SSF110942">
    <property type="entry name" value="HSP90 C-terminal domain"/>
    <property type="match status" value="1"/>
</dbReference>
<reference evidence="3 4" key="1">
    <citation type="journal article" date="2023" name="bioRxiv">
        <title>Conserved and derived expression patterns and positive selection on dental genes reveal complex evolutionary context of ever-growing rodent molars.</title>
        <authorList>
            <person name="Calamari Z.T."/>
            <person name="Song A."/>
            <person name="Cohen E."/>
            <person name="Akter M."/>
            <person name="Roy R.D."/>
            <person name="Hallikas O."/>
            <person name="Christensen M.M."/>
            <person name="Li P."/>
            <person name="Marangoni P."/>
            <person name="Jernvall J."/>
            <person name="Klein O.D."/>
        </authorList>
    </citation>
    <scope>NUCLEOTIDE SEQUENCE [LARGE SCALE GENOMIC DNA]</scope>
    <source>
        <strain evidence="3">V071</strain>
    </source>
</reference>
<dbReference type="GO" id="GO:0140662">
    <property type="term" value="F:ATP-dependent protein folding chaperone"/>
    <property type="evidence" value="ECO:0007669"/>
    <property type="project" value="InterPro"/>
</dbReference>
<dbReference type="Proteomes" id="UP001488838">
    <property type="component" value="Unassembled WGS sequence"/>
</dbReference>
<protein>
    <submittedName>
        <fullName evidence="3">Uncharacterized protein</fullName>
    </submittedName>
</protein>
<accession>A0AAW0HG05</accession>